<dbReference type="GO" id="GO:0015031">
    <property type="term" value="P:protein transport"/>
    <property type="evidence" value="ECO:0007669"/>
    <property type="project" value="UniProtKB-KW"/>
</dbReference>
<feature type="chain" id="PRO_5038837296" description="Oligopeptide-binding protein AliB" evidence="14">
    <location>
        <begin position="24"/>
        <end position="652"/>
    </location>
</feature>
<reference evidence="16 17" key="1">
    <citation type="submission" date="2014-05" db="EMBL/GenBank/DDBJ databases">
        <authorList>
            <person name="Daugherty S.C."/>
            <person name="Tallon L.J."/>
            <person name="Sadzewicz L."/>
            <person name="Kilian M."/>
            <person name="Tettelin H."/>
        </authorList>
    </citation>
    <scope>NUCLEOTIDE SEQUENCE [LARGE SCALE GENOMIC DNA]</scope>
    <source>
        <strain evidence="16 17">SK578</strain>
    </source>
</reference>
<evidence type="ECO:0000256" key="14">
    <source>
        <dbReference type="SAM" id="SignalP"/>
    </source>
</evidence>
<protein>
    <recommendedName>
        <fullName evidence="12">Oligopeptide-binding protein AliB</fullName>
    </recommendedName>
</protein>
<evidence type="ECO:0000256" key="2">
    <source>
        <dbReference type="ARBA" id="ARBA00005695"/>
    </source>
</evidence>
<dbReference type="InterPro" id="IPR000914">
    <property type="entry name" value="SBP_5_dom"/>
</dbReference>
<keyword evidence="7" id="KW-0653">Protein transport</keyword>
<evidence type="ECO:0000259" key="15">
    <source>
        <dbReference type="Pfam" id="PF00496"/>
    </source>
</evidence>
<keyword evidence="4" id="KW-1003">Cell membrane</keyword>
<dbReference type="FunFam" id="3.40.190.10:FF:000273">
    <property type="entry name" value="Oligopeptide ABC transporter, oligopeptide-binding protein AliB"/>
    <property type="match status" value="1"/>
</dbReference>
<keyword evidence="3" id="KW-0813">Transport</keyword>
<dbReference type="SUPFAM" id="SSF53850">
    <property type="entry name" value="Periplasmic binding protein-like II"/>
    <property type="match status" value="1"/>
</dbReference>
<keyword evidence="10" id="KW-0449">Lipoprotein</keyword>
<evidence type="ECO:0000256" key="4">
    <source>
        <dbReference type="ARBA" id="ARBA00022475"/>
    </source>
</evidence>
<dbReference type="PANTHER" id="PTHR30290:SF10">
    <property type="entry name" value="PERIPLASMIC OLIGOPEPTIDE-BINDING PROTEIN-RELATED"/>
    <property type="match status" value="1"/>
</dbReference>
<dbReference type="Proteomes" id="UP000028089">
    <property type="component" value="Unassembled WGS sequence"/>
</dbReference>
<dbReference type="Pfam" id="PF00496">
    <property type="entry name" value="SBP_bac_5"/>
    <property type="match status" value="1"/>
</dbReference>
<evidence type="ECO:0000256" key="13">
    <source>
        <dbReference type="SAM" id="MobiDB-lite"/>
    </source>
</evidence>
<evidence type="ECO:0000313" key="17">
    <source>
        <dbReference type="Proteomes" id="UP000028089"/>
    </source>
</evidence>
<feature type="domain" description="Solute-binding protein family 5" evidence="15">
    <location>
        <begin position="76"/>
        <end position="518"/>
    </location>
</feature>
<comment type="function">
    <text evidence="11">Part of the binding-protein-dependent transport system for oligopeptides; probably an oligopeptide binding protein.</text>
</comment>
<evidence type="ECO:0000256" key="8">
    <source>
        <dbReference type="ARBA" id="ARBA00023136"/>
    </source>
</evidence>
<dbReference type="PROSITE" id="PS01040">
    <property type="entry name" value="SBP_BACTERIAL_5"/>
    <property type="match status" value="1"/>
</dbReference>
<dbReference type="RefSeq" id="WP_042750870.1">
    <property type="nucleotide sequence ID" value="NZ_JPFY01000013.1"/>
</dbReference>
<accession>A0A081QP79</accession>
<dbReference type="InterPro" id="IPR039424">
    <property type="entry name" value="SBP_5"/>
</dbReference>
<dbReference type="GO" id="GO:0042597">
    <property type="term" value="C:periplasmic space"/>
    <property type="evidence" value="ECO:0007669"/>
    <property type="project" value="UniProtKB-ARBA"/>
</dbReference>
<dbReference type="Gene3D" id="3.40.190.10">
    <property type="entry name" value="Periplasmic binding protein-like II"/>
    <property type="match status" value="1"/>
</dbReference>
<feature type="signal peptide" evidence="14">
    <location>
        <begin position="1"/>
        <end position="23"/>
    </location>
</feature>
<comment type="similarity">
    <text evidence="2">Belongs to the bacterial solute-binding protein 5 family.</text>
</comment>
<dbReference type="PROSITE" id="PS51257">
    <property type="entry name" value="PROKAR_LIPOPROTEIN"/>
    <property type="match status" value="1"/>
</dbReference>
<name>A0A081QP79_STRMT</name>
<evidence type="ECO:0000256" key="5">
    <source>
        <dbReference type="ARBA" id="ARBA00022729"/>
    </source>
</evidence>
<evidence type="ECO:0000256" key="9">
    <source>
        <dbReference type="ARBA" id="ARBA00023139"/>
    </source>
</evidence>
<evidence type="ECO:0000313" key="16">
    <source>
        <dbReference type="EMBL" id="KEQ44752.1"/>
    </source>
</evidence>
<keyword evidence="6" id="KW-0571">Peptide transport</keyword>
<dbReference type="Gene3D" id="3.90.76.10">
    <property type="entry name" value="Dipeptide-binding Protein, Domain 1"/>
    <property type="match status" value="1"/>
</dbReference>
<gene>
    <name evidence="16" type="ORF">SK578_0848</name>
</gene>
<dbReference type="FunFam" id="3.10.105.10:FF:000013">
    <property type="entry name" value="Oligopeptide ABC transporter, oligopeptide-binding protein AliB"/>
    <property type="match status" value="1"/>
</dbReference>
<dbReference type="AlphaFoldDB" id="A0A081QP79"/>
<dbReference type="GO" id="GO:1904680">
    <property type="term" value="F:peptide transmembrane transporter activity"/>
    <property type="evidence" value="ECO:0007669"/>
    <property type="project" value="TreeGrafter"/>
</dbReference>
<proteinExistence type="inferred from homology"/>
<keyword evidence="8" id="KW-0472">Membrane</keyword>
<sequence>MKKSKAKYAALAGVVLSAGILLSACGNSSTGSKTYNYVYTSDPSSLNYLAENRATTNDIVVNLVDGLMENDQYGNYIPSLAEDWSVSKDGLTYTYKLRKDAKWYTADGDEYAPVTAQDFVTGLKYAADKKSEALYLVQESVAGLDDYITGKTTDFSTVGVKAIDDQTVQYTLTRPESYWNSKTTSTILFPVNADFLKSKGDDFGKVDPSSILYNGPFLMKSFVSKSVIEFKKNPNYWDAKNVFVDDVKLAYYDGSDQDALARNFVEGAYSYARLYPNSSSFEGIKEKNKDNIIYSLQDATSYFLNFNLDRKSYKFTSKTSDAEKKSTQEAVLNKNFRQAINFAYDRTAYGAQSQGEDGATKILRNLVVPPNFVSINGKDFGEVVASKMVNYGKEWQGINFADAQDPYYNAEKAKAKFAEAKKELQSKGVQFPIHLDMTVDQAAKKGVQEANSMKQSIEAALGADNVVIDIQQLSTEDYDSTSYLAQTAAQKDYDLYNGGWGSDYQDPSTYLDIFNVKSGGVLQNLGIEPGESNDKAKAVGLDIYTQMLEEANKEQDLAKRYEKYAEIQAWLVDSALAIPNISKGGTPVLRKTVPFSEPYSLAGNKGIESYKYLKVQDKTVTKDEYEKAKEKWLKEKEESNKKAQEELAKHVK</sequence>
<evidence type="ECO:0000256" key="10">
    <source>
        <dbReference type="ARBA" id="ARBA00023288"/>
    </source>
</evidence>
<evidence type="ECO:0000256" key="6">
    <source>
        <dbReference type="ARBA" id="ARBA00022856"/>
    </source>
</evidence>
<feature type="region of interest" description="Disordered" evidence="13">
    <location>
        <begin position="632"/>
        <end position="652"/>
    </location>
</feature>
<comment type="subcellular location">
    <subcellularLocation>
        <location evidence="1">Cell membrane</location>
        <topology evidence="1">Lipid-anchor</topology>
    </subcellularLocation>
</comment>
<evidence type="ECO:0000256" key="3">
    <source>
        <dbReference type="ARBA" id="ARBA00022448"/>
    </source>
</evidence>
<dbReference type="CDD" id="cd08504">
    <property type="entry name" value="PBP2_OppA"/>
    <property type="match status" value="1"/>
</dbReference>
<organism evidence="16 17">
    <name type="scientific">Streptococcus mitis</name>
    <dbReference type="NCBI Taxonomy" id="28037"/>
    <lineage>
        <taxon>Bacteria</taxon>
        <taxon>Bacillati</taxon>
        <taxon>Bacillota</taxon>
        <taxon>Bacilli</taxon>
        <taxon>Lactobacillales</taxon>
        <taxon>Streptococcaceae</taxon>
        <taxon>Streptococcus</taxon>
        <taxon>Streptococcus mitis group</taxon>
    </lineage>
</organism>
<dbReference type="PATRIC" id="fig|28037.93.peg.808"/>
<dbReference type="PANTHER" id="PTHR30290">
    <property type="entry name" value="PERIPLASMIC BINDING COMPONENT OF ABC TRANSPORTER"/>
    <property type="match status" value="1"/>
</dbReference>
<dbReference type="InterPro" id="IPR030678">
    <property type="entry name" value="Peptide/Ni-bd"/>
</dbReference>
<evidence type="ECO:0000256" key="11">
    <source>
        <dbReference type="ARBA" id="ARBA00056206"/>
    </source>
</evidence>
<comment type="caution">
    <text evidence="16">The sequence shown here is derived from an EMBL/GenBank/DDBJ whole genome shotgun (WGS) entry which is preliminary data.</text>
</comment>
<evidence type="ECO:0000256" key="1">
    <source>
        <dbReference type="ARBA" id="ARBA00004193"/>
    </source>
</evidence>
<dbReference type="EMBL" id="JPFY01000013">
    <property type="protein sequence ID" value="KEQ44752.1"/>
    <property type="molecule type" value="Genomic_DNA"/>
</dbReference>
<evidence type="ECO:0000256" key="12">
    <source>
        <dbReference type="ARBA" id="ARBA00071426"/>
    </source>
</evidence>
<dbReference type="GO" id="GO:0015833">
    <property type="term" value="P:peptide transport"/>
    <property type="evidence" value="ECO:0007669"/>
    <property type="project" value="UniProtKB-KW"/>
</dbReference>
<dbReference type="InterPro" id="IPR023765">
    <property type="entry name" value="SBP_5_CS"/>
</dbReference>
<evidence type="ECO:0000256" key="7">
    <source>
        <dbReference type="ARBA" id="ARBA00022927"/>
    </source>
</evidence>
<dbReference type="GO" id="GO:0043190">
    <property type="term" value="C:ATP-binding cassette (ABC) transporter complex"/>
    <property type="evidence" value="ECO:0007669"/>
    <property type="project" value="InterPro"/>
</dbReference>
<dbReference type="Gene3D" id="3.10.105.10">
    <property type="entry name" value="Dipeptide-binding Protein, Domain 3"/>
    <property type="match status" value="1"/>
</dbReference>
<keyword evidence="9" id="KW-0564">Palmitate</keyword>
<dbReference type="PIRSF" id="PIRSF002741">
    <property type="entry name" value="MppA"/>
    <property type="match status" value="1"/>
</dbReference>
<keyword evidence="5 14" id="KW-0732">Signal</keyword>